<dbReference type="PROSITE" id="PS50975">
    <property type="entry name" value="ATP_GRASP"/>
    <property type="match status" value="1"/>
</dbReference>
<keyword evidence="7" id="KW-0547">Nucleotide-binding</keyword>
<dbReference type="SUPFAM" id="SSF50630">
    <property type="entry name" value="Acid proteases"/>
    <property type="match status" value="1"/>
</dbReference>
<accession>A0ABQ5ULX9</accession>
<keyword evidence="6" id="KW-0464">Manganese</keyword>
<proteinExistence type="predicted"/>
<evidence type="ECO:0000256" key="5">
    <source>
        <dbReference type="ARBA" id="ARBA00022917"/>
    </source>
</evidence>
<sequence length="462" mass="50922">MAPSKSSLPKISVGHEEWVSFPELGLPAVLAKVDTGAKTSSLHAFAYEEVEEDGQRMIRFGVQPVVERPDLQIWCTAPLVAYREIISSNGIAEMRPIVRTTLRVGDHQWEIELSLTDRESMNYRKLLGRTAMEGRIVVDPIAVRINGDLDVSAYDELASAVPEHRLRFAILSKEPKNYSNRLLIKAIKAHGIEVEVLDPTRCHVDINEGKAEIFYKGNILEPFDAIVPRFGWSTTNYGLSIVRQFELNGAFCLNNAAAIGASRDKVLAVQLLAKAGAAMPQTAFAHTSIDMKKSFDRLKELPFLLRFLDGAQSRGTVIGETLQAARGALSSFRQLRSSVLVRGEAEGGGRNRVRCLVLGNKIIGAFRYDGELISEETPDYSKVKITKKERILVLKAAKVLGLRFAGVDLVRSKNGTLVLDVVPSPGLEAFNAVAKIDVADEIVEYVVRYSRLPAGVAKRKRG</sequence>
<dbReference type="SUPFAM" id="SSF56059">
    <property type="entry name" value="Glutathione synthetase ATP-binding domain-like"/>
    <property type="match status" value="1"/>
</dbReference>
<dbReference type="GO" id="GO:0016874">
    <property type="term" value="F:ligase activity"/>
    <property type="evidence" value="ECO:0007669"/>
    <property type="project" value="UniProtKB-KW"/>
</dbReference>
<comment type="cofactor">
    <cofactor evidence="2">
        <name>Mg(2+)</name>
        <dbReference type="ChEBI" id="CHEBI:18420"/>
    </cofactor>
</comment>
<dbReference type="Pfam" id="PF05618">
    <property type="entry name" value="Zn_protease"/>
    <property type="match status" value="1"/>
</dbReference>
<evidence type="ECO:0000256" key="1">
    <source>
        <dbReference type="ARBA" id="ARBA00001936"/>
    </source>
</evidence>
<dbReference type="PANTHER" id="PTHR38037">
    <property type="entry name" value="ZN_PROTEASE DOMAIN-CONTAINING PROTEIN"/>
    <property type="match status" value="1"/>
</dbReference>
<dbReference type="RefSeq" id="WP_284361498.1">
    <property type="nucleotide sequence ID" value="NZ_BSNI01000001.1"/>
</dbReference>
<dbReference type="InterPro" id="IPR021109">
    <property type="entry name" value="Peptidase_aspartic_dom_sf"/>
</dbReference>
<evidence type="ECO:0000259" key="8">
    <source>
        <dbReference type="PROSITE" id="PS50975"/>
    </source>
</evidence>
<evidence type="ECO:0000256" key="4">
    <source>
        <dbReference type="ARBA" id="ARBA00022842"/>
    </source>
</evidence>
<reference evidence="9" key="2">
    <citation type="submission" date="2023-01" db="EMBL/GenBank/DDBJ databases">
        <title>Draft genome sequence of Maritalea porphyrae strain NBRC 107169.</title>
        <authorList>
            <person name="Sun Q."/>
            <person name="Mori K."/>
        </authorList>
    </citation>
    <scope>NUCLEOTIDE SEQUENCE</scope>
    <source>
        <strain evidence="9">NBRC 107169</strain>
    </source>
</reference>
<dbReference type="Proteomes" id="UP001161405">
    <property type="component" value="Unassembled WGS sequence"/>
</dbReference>
<reference evidence="9" key="1">
    <citation type="journal article" date="2014" name="Int. J. Syst. Evol. Microbiol.">
        <title>Complete genome of a new Firmicutes species belonging to the dominant human colonic microbiota ('Ruminococcus bicirculans') reveals two chromosomes and a selective capacity to utilize plant glucans.</title>
        <authorList>
            <consortium name="NISC Comparative Sequencing Program"/>
            <person name="Wegmann U."/>
            <person name="Louis P."/>
            <person name="Goesmann A."/>
            <person name="Henrissat B."/>
            <person name="Duncan S.H."/>
            <person name="Flint H.J."/>
        </authorList>
    </citation>
    <scope>NUCLEOTIDE SEQUENCE</scope>
    <source>
        <strain evidence="9">NBRC 107169</strain>
    </source>
</reference>
<protein>
    <submittedName>
        <fullName evidence="9">Alpha-L-glutamate ligase</fullName>
    </submittedName>
</protein>
<feature type="domain" description="ATP-grasp" evidence="8">
    <location>
        <begin position="269"/>
        <end position="447"/>
    </location>
</feature>
<keyword evidence="10" id="KW-1185">Reference proteome</keyword>
<organism evidence="9 10">
    <name type="scientific">Maritalea porphyrae</name>
    <dbReference type="NCBI Taxonomy" id="880732"/>
    <lineage>
        <taxon>Bacteria</taxon>
        <taxon>Pseudomonadati</taxon>
        <taxon>Pseudomonadota</taxon>
        <taxon>Alphaproteobacteria</taxon>
        <taxon>Hyphomicrobiales</taxon>
        <taxon>Devosiaceae</taxon>
        <taxon>Maritalea</taxon>
    </lineage>
</organism>
<dbReference type="PANTHER" id="PTHR38037:SF1">
    <property type="entry name" value="ATP-DEPENDENT ZINC PROTEASE DOMAIN-CONTAINING PROTEIN-RELATED"/>
    <property type="match status" value="1"/>
</dbReference>
<dbReference type="InterPro" id="IPR041107">
    <property type="entry name" value="Rimk_N"/>
</dbReference>
<dbReference type="EMBL" id="BSNI01000001">
    <property type="protein sequence ID" value="GLQ16122.1"/>
    <property type="molecule type" value="Genomic_DNA"/>
</dbReference>
<keyword evidence="5" id="KW-0648">Protein biosynthesis</keyword>
<evidence type="ECO:0000256" key="2">
    <source>
        <dbReference type="ARBA" id="ARBA00001946"/>
    </source>
</evidence>
<dbReference type="Pfam" id="PF08443">
    <property type="entry name" value="RimK"/>
    <property type="match status" value="1"/>
</dbReference>
<evidence type="ECO:0000313" key="9">
    <source>
        <dbReference type="EMBL" id="GLQ16122.1"/>
    </source>
</evidence>
<dbReference type="InterPro" id="IPR011761">
    <property type="entry name" value="ATP-grasp"/>
</dbReference>
<dbReference type="Gene3D" id="2.40.70.10">
    <property type="entry name" value="Acid Proteases"/>
    <property type="match status" value="1"/>
</dbReference>
<comment type="caution">
    <text evidence="9">The sequence shown here is derived from an EMBL/GenBank/DDBJ whole genome shotgun (WGS) entry which is preliminary data.</text>
</comment>
<keyword evidence="3 9" id="KW-0436">Ligase</keyword>
<keyword evidence="7" id="KW-0067">ATP-binding</keyword>
<dbReference type="Gene3D" id="3.30.1490.20">
    <property type="entry name" value="ATP-grasp fold, A domain"/>
    <property type="match status" value="1"/>
</dbReference>
<dbReference type="Gene3D" id="3.40.50.20">
    <property type="match status" value="1"/>
</dbReference>
<dbReference type="InterPro" id="IPR013651">
    <property type="entry name" value="ATP-grasp_RimK-type"/>
</dbReference>
<gene>
    <name evidence="9" type="primary">rimK_1</name>
    <name evidence="9" type="ORF">GCM10007879_03710</name>
</gene>
<dbReference type="Gene3D" id="3.30.470.20">
    <property type="entry name" value="ATP-grasp fold, B domain"/>
    <property type="match status" value="1"/>
</dbReference>
<dbReference type="InterPro" id="IPR008503">
    <property type="entry name" value="Asp_endopeptidase"/>
</dbReference>
<dbReference type="InterPro" id="IPR013815">
    <property type="entry name" value="ATP_grasp_subdomain_1"/>
</dbReference>
<evidence type="ECO:0000313" key="10">
    <source>
        <dbReference type="Proteomes" id="UP001161405"/>
    </source>
</evidence>
<evidence type="ECO:0000256" key="3">
    <source>
        <dbReference type="ARBA" id="ARBA00022598"/>
    </source>
</evidence>
<comment type="cofactor">
    <cofactor evidence="1">
        <name>Mn(2+)</name>
        <dbReference type="ChEBI" id="CHEBI:29035"/>
    </cofactor>
</comment>
<evidence type="ECO:0000256" key="7">
    <source>
        <dbReference type="PROSITE-ProRule" id="PRU00409"/>
    </source>
</evidence>
<dbReference type="NCBIfam" id="TIGR00768">
    <property type="entry name" value="rimK_fam"/>
    <property type="match status" value="1"/>
</dbReference>
<dbReference type="InterPro" id="IPR004666">
    <property type="entry name" value="Rp_bS6_RimK/Lys_biosynth_LsyX"/>
</dbReference>
<evidence type="ECO:0000256" key="6">
    <source>
        <dbReference type="ARBA" id="ARBA00023211"/>
    </source>
</evidence>
<keyword evidence="4" id="KW-0460">Magnesium</keyword>
<name>A0ABQ5ULX9_9HYPH</name>
<dbReference type="Pfam" id="PF18030">
    <property type="entry name" value="Rimk_N"/>
    <property type="match status" value="1"/>
</dbReference>